<dbReference type="InterPro" id="IPR007914">
    <property type="entry name" value="UPF0193"/>
</dbReference>
<accession>A0ABM1N1I0</accession>
<dbReference type="GeneID" id="108565607"/>
<gene>
    <name evidence="4 5" type="primary">LOC108565607</name>
    <name evidence="3" type="synonym">LOC108558526</name>
</gene>
<sequence length="197" mass="23183">MEWPSKNVAKGGVFQHAKVNYSPETTRFLQTLINESKMTTMQRNRINYSLRSGEPLPSLAVGERKGGSRNREPKVYIRPGSSKRRSLDSILKSGAYSREQFTPTVPRVDREKAKEELQQRMAFGRKGKPPIVEARKQKREEPKEMNRFDEIKQEIKEREEWLKEMEALGEGDKYRLVINQQIQDRIREMRRMKISDE</sequence>
<dbReference type="RefSeq" id="XP_017770947.1">
    <property type="nucleotide sequence ID" value="XM_017915458.1"/>
</dbReference>
<dbReference type="GeneID" id="108558526"/>
<organism evidence="2 4">
    <name type="scientific">Nicrophorus vespilloides</name>
    <name type="common">Boreal carrion beetle</name>
    <dbReference type="NCBI Taxonomy" id="110193"/>
    <lineage>
        <taxon>Eukaryota</taxon>
        <taxon>Metazoa</taxon>
        <taxon>Ecdysozoa</taxon>
        <taxon>Arthropoda</taxon>
        <taxon>Hexapoda</taxon>
        <taxon>Insecta</taxon>
        <taxon>Pterygota</taxon>
        <taxon>Neoptera</taxon>
        <taxon>Endopterygota</taxon>
        <taxon>Coleoptera</taxon>
        <taxon>Polyphaga</taxon>
        <taxon>Staphyliniformia</taxon>
        <taxon>Silphidae</taxon>
        <taxon>Nicrophorinae</taxon>
        <taxon>Nicrophorus</taxon>
    </lineage>
</organism>
<proteinExistence type="predicted"/>
<dbReference type="RefSeq" id="XP_017780754.1">
    <property type="nucleotide sequence ID" value="XM_017925265.1"/>
</dbReference>
<name>A0ABM1N1I0_NICVS</name>
<reference evidence="3 4" key="1">
    <citation type="submission" date="2025-05" db="UniProtKB">
        <authorList>
            <consortium name="RefSeq"/>
        </authorList>
    </citation>
    <scope>IDENTIFICATION</scope>
    <source>
        <tissue evidence="3 4">Whole Larva</tissue>
    </source>
</reference>
<protein>
    <submittedName>
        <fullName evidence="3 4">UPF0193 protein EVG1 homolog</fullName>
    </submittedName>
</protein>
<evidence type="ECO:0000313" key="5">
    <source>
        <dbReference type="RefSeq" id="XP_017780754.1"/>
    </source>
</evidence>
<dbReference type="RefSeq" id="XP_017780680.1">
    <property type="nucleotide sequence ID" value="XM_017925191.1"/>
</dbReference>
<evidence type="ECO:0000256" key="1">
    <source>
        <dbReference type="SAM" id="MobiDB-lite"/>
    </source>
</evidence>
<dbReference type="PANTHER" id="PTHR28348">
    <property type="entry name" value="UPF0193 PROTEIN EVG1"/>
    <property type="match status" value="1"/>
</dbReference>
<feature type="compositionally biased region" description="Basic and acidic residues" evidence="1">
    <location>
        <begin position="62"/>
        <end position="75"/>
    </location>
</feature>
<dbReference type="Proteomes" id="UP000695000">
    <property type="component" value="Unplaced"/>
</dbReference>
<evidence type="ECO:0000313" key="2">
    <source>
        <dbReference type="Proteomes" id="UP000695000"/>
    </source>
</evidence>
<feature type="region of interest" description="Disordered" evidence="1">
    <location>
        <begin position="57"/>
        <end position="84"/>
    </location>
</feature>
<evidence type="ECO:0000313" key="4">
    <source>
        <dbReference type="RefSeq" id="XP_017780680.1"/>
    </source>
</evidence>
<evidence type="ECO:0000313" key="3">
    <source>
        <dbReference type="RefSeq" id="XP_017770947.1"/>
    </source>
</evidence>
<dbReference type="Pfam" id="PF05250">
    <property type="entry name" value="UPF0193"/>
    <property type="match status" value="1"/>
</dbReference>
<dbReference type="PANTHER" id="PTHR28348:SF1">
    <property type="entry name" value="UPF0193 PROTEIN EVG1"/>
    <property type="match status" value="1"/>
</dbReference>
<keyword evidence="2" id="KW-1185">Reference proteome</keyword>